<feature type="domain" description="Glucose-methanol-choline oxidoreductase N-terminal" evidence="6">
    <location>
        <begin position="49"/>
        <end position="316"/>
    </location>
</feature>
<organism evidence="8 9">
    <name type="scientific">Pendulispora rubella</name>
    <dbReference type="NCBI Taxonomy" id="2741070"/>
    <lineage>
        <taxon>Bacteria</taxon>
        <taxon>Pseudomonadati</taxon>
        <taxon>Myxococcota</taxon>
        <taxon>Myxococcia</taxon>
        <taxon>Myxococcales</taxon>
        <taxon>Sorangiineae</taxon>
        <taxon>Pendulisporaceae</taxon>
        <taxon>Pendulispora</taxon>
    </lineage>
</organism>
<dbReference type="Proteomes" id="UP001374803">
    <property type="component" value="Chromosome"/>
</dbReference>
<dbReference type="SUPFAM" id="SSF51905">
    <property type="entry name" value="FAD/NAD(P)-binding domain"/>
    <property type="match status" value="1"/>
</dbReference>
<sequence length="543" mass="57907">MSSPSPEGEQPGVESRSPQAANLRYPDDDVPEDSVVDGETLSRDIEDSFDFIVVGSGAAGAVAAHVLAAAGHSVAIVEEGPWVKTREFGADVHSAFQRLIRDSAMQAVEGRSFLPLLQGRCVGGSTVVNSAIAWRTPDDVLDDWSERFGLGDTLSMRVLEPHFTILERDLSVRPVADDVVGQNNGLFLEQAKNDGYHAGKMRRYDAGCRGSGRCLSGCPTAAKRGMSVTYVPMALAAGARIFTSCRVDQVLRARGRATGIVARSTSSDPWRATKCRVLLHARKGVLLAASTIQTPVILRRSGVRAAALGEHFQIHPGLALAGKFDRPVRMNFGATQGAESTHFRRTHRFKLETISLPPELVAARIPGAGHELTQRLADYGHLAVWAAQVRAYAEGTVSPAWGGGARVRLTLTEADVVATRSACATLARMLFDAGAREVWPGIHGVPSILTSPDDVARIAEGPLDPRAYSYIATHLFGAARMGPDARSSTVGLNFAVHGTEALYVIDSSIFPTNLGVNPQHSIMAIARLAATRIAEKAASEIAA</sequence>
<dbReference type="InterPro" id="IPR012132">
    <property type="entry name" value="GMC_OxRdtase"/>
</dbReference>
<dbReference type="EMBL" id="CP089983">
    <property type="protein sequence ID" value="WXB08882.1"/>
    <property type="molecule type" value="Genomic_DNA"/>
</dbReference>
<dbReference type="RefSeq" id="WP_394838556.1">
    <property type="nucleotide sequence ID" value="NZ_CP089929.1"/>
</dbReference>
<evidence type="ECO:0000259" key="6">
    <source>
        <dbReference type="Pfam" id="PF00732"/>
    </source>
</evidence>
<comment type="similarity">
    <text evidence="1">Belongs to the GMC oxidoreductase family.</text>
</comment>
<dbReference type="Pfam" id="PF00732">
    <property type="entry name" value="GMC_oxred_N"/>
    <property type="match status" value="1"/>
</dbReference>
<dbReference type="PANTHER" id="PTHR46056:SF12">
    <property type="entry name" value="LONG-CHAIN-ALCOHOL OXIDASE"/>
    <property type="match status" value="1"/>
</dbReference>
<feature type="region of interest" description="Disordered" evidence="5">
    <location>
        <begin position="1"/>
        <end position="36"/>
    </location>
</feature>
<evidence type="ECO:0000259" key="7">
    <source>
        <dbReference type="Pfam" id="PF05199"/>
    </source>
</evidence>
<name>A0ABZ2LDN9_9BACT</name>
<evidence type="ECO:0000256" key="4">
    <source>
        <dbReference type="ARBA" id="ARBA00023002"/>
    </source>
</evidence>
<protein>
    <submittedName>
        <fullName evidence="8">GMC family oxidoreductase N-terminal domain-containing protein</fullName>
    </submittedName>
</protein>
<evidence type="ECO:0000313" key="9">
    <source>
        <dbReference type="Proteomes" id="UP001374803"/>
    </source>
</evidence>
<proteinExistence type="inferred from homology"/>
<dbReference type="Pfam" id="PF05199">
    <property type="entry name" value="GMC_oxred_C"/>
    <property type="match status" value="1"/>
</dbReference>
<gene>
    <name evidence="8" type="ORF">LVJ94_16785</name>
</gene>
<feature type="domain" description="Glucose-methanol-choline oxidoreductase C-terminal" evidence="7">
    <location>
        <begin position="406"/>
        <end position="526"/>
    </location>
</feature>
<evidence type="ECO:0000256" key="3">
    <source>
        <dbReference type="ARBA" id="ARBA00022827"/>
    </source>
</evidence>
<dbReference type="PIRSF" id="PIRSF000137">
    <property type="entry name" value="Alcohol_oxidase"/>
    <property type="match status" value="1"/>
</dbReference>
<evidence type="ECO:0000256" key="5">
    <source>
        <dbReference type="SAM" id="MobiDB-lite"/>
    </source>
</evidence>
<evidence type="ECO:0000256" key="1">
    <source>
        <dbReference type="ARBA" id="ARBA00010790"/>
    </source>
</evidence>
<dbReference type="PANTHER" id="PTHR46056">
    <property type="entry name" value="LONG-CHAIN-ALCOHOL OXIDASE"/>
    <property type="match status" value="1"/>
</dbReference>
<keyword evidence="4" id="KW-0560">Oxidoreductase</keyword>
<reference evidence="8" key="1">
    <citation type="submission" date="2021-12" db="EMBL/GenBank/DDBJ databases">
        <title>Discovery of the Pendulisporaceae a myxobacterial family with distinct sporulation behavior and unique specialized metabolism.</title>
        <authorList>
            <person name="Garcia R."/>
            <person name="Popoff A."/>
            <person name="Bader C.D."/>
            <person name="Loehr J."/>
            <person name="Walesch S."/>
            <person name="Walt C."/>
            <person name="Boldt J."/>
            <person name="Bunk B."/>
            <person name="Haeckl F.J.F.P.J."/>
            <person name="Gunesch A.P."/>
            <person name="Birkelbach J."/>
            <person name="Nuebel U."/>
            <person name="Pietschmann T."/>
            <person name="Bach T."/>
            <person name="Mueller R."/>
        </authorList>
    </citation>
    <scope>NUCLEOTIDE SEQUENCE</scope>
    <source>
        <strain evidence="8">MSr11367</strain>
    </source>
</reference>
<evidence type="ECO:0000313" key="8">
    <source>
        <dbReference type="EMBL" id="WXB08882.1"/>
    </source>
</evidence>
<dbReference type="Gene3D" id="3.50.50.60">
    <property type="entry name" value="FAD/NAD(P)-binding domain"/>
    <property type="match status" value="2"/>
</dbReference>
<evidence type="ECO:0000256" key="2">
    <source>
        <dbReference type="ARBA" id="ARBA00022630"/>
    </source>
</evidence>
<dbReference type="InterPro" id="IPR036188">
    <property type="entry name" value="FAD/NAD-bd_sf"/>
</dbReference>
<keyword evidence="9" id="KW-1185">Reference proteome</keyword>
<dbReference type="InterPro" id="IPR007867">
    <property type="entry name" value="GMC_OxRtase_C"/>
</dbReference>
<accession>A0ABZ2LDN9</accession>
<keyword evidence="3" id="KW-0274">FAD</keyword>
<dbReference type="InterPro" id="IPR000172">
    <property type="entry name" value="GMC_OxRdtase_N"/>
</dbReference>
<keyword evidence="2" id="KW-0285">Flavoprotein</keyword>